<protein>
    <recommendedName>
        <fullName evidence="2">DUF2004 domain-containing protein</fullName>
    </recommendedName>
</protein>
<organism evidence="1">
    <name type="scientific">Marinobacter nauticus</name>
    <name type="common">Marinobacter hydrocarbonoclasticus</name>
    <name type="synonym">Marinobacter aquaeolei</name>
    <dbReference type="NCBI Taxonomy" id="2743"/>
    <lineage>
        <taxon>Bacteria</taxon>
        <taxon>Pseudomonadati</taxon>
        <taxon>Pseudomonadota</taxon>
        <taxon>Gammaproteobacteria</taxon>
        <taxon>Pseudomonadales</taxon>
        <taxon>Marinobacteraceae</taxon>
        <taxon>Marinobacter</taxon>
    </lineage>
</organism>
<accession>A0A455WDR2</accession>
<dbReference type="EMBL" id="AP019537">
    <property type="protein sequence ID" value="BBJ04403.1"/>
    <property type="molecule type" value="Genomic_DNA"/>
</dbReference>
<dbReference type="AlphaFoldDB" id="A0A455WDR2"/>
<evidence type="ECO:0008006" key="2">
    <source>
        <dbReference type="Google" id="ProtNLM"/>
    </source>
</evidence>
<evidence type="ECO:0000313" key="1">
    <source>
        <dbReference type="EMBL" id="BBJ04403.1"/>
    </source>
</evidence>
<gene>
    <name evidence="1" type="ORF">YBY_22520</name>
</gene>
<proteinExistence type="predicted"/>
<reference evidence="1" key="1">
    <citation type="submission" date="2019-03" db="EMBL/GenBank/DDBJ databases">
        <title>Whole genome analysis of nitrate-reducing bacteria Marinobacter hydrocarbonoclasticus YB03.</title>
        <authorList>
            <person name="Azam A.H."/>
            <person name="Yuk S.R."/>
            <person name="Kamarisima K."/>
            <person name="Miyanaga K."/>
            <person name="Tanji Y."/>
        </authorList>
    </citation>
    <scope>NUCLEOTIDE SEQUENCE</scope>
    <source>
        <strain evidence="1">YB03</strain>
    </source>
</reference>
<sequence>MSNQEKALEAIKRSAGTETGEYGIDGFVSHHLEELPESYWQKHLGISAPSSEQVIGLLVLREKWDDEEVYDFTLPDEVTDYVVSVSFDDDGNVEEIVMES</sequence>
<name>A0A455WDR2_MARNT</name>